<accession>A0A078J5S4</accession>
<reference evidence="2 3" key="1">
    <citation type="journal article" date="2014" name="Science">
        <title>Plant genetics. Early allopolyploid evolution in the post-Neolithic Brassica napus oilseed genome.</title>
        <authorList>
            <person name="Chalhoub B."/>
            <person name="Denoeud F."/>
            <person name="Liu S."/>
            <person name="Parkin I.A."/>
            <person name="Tang H."/>
            <person name="Wang X."/>
            <person name="Chiquet J."/>
            <person name="Belcram H."/>
            <person name="Tong C."/>
            <person name="Samans B."/>
            <person name="Correa M."/>
            <person name="Da Silva C."/>
            <person name="Just J."/>
            <person name="Falentin C."/>
            <person name="Koh C.S."/>
            <person name="Le Clainche I."/>
            <person name="Bernard M."/>
            <person name="Bento P."/>
            <person name="Noel B."/>
            <person name="Labadie K."/>
            <person name="Alberti A."/>
            <person name="Charles M."/>
            <person name="Arnaud D."/>
            <person name="Guo H."/>
            <person name="Daviaud C."/>
            <person name="Alamery S."/>
            <person name="Jabbari K."/>
            <person name="Zhao M."/>
            <person name="Edger P.P."/>
            <person name="Chelaifa H."/>
            <person name="Tack D."/>
            <person name="Lassalle G."/>
            <person name="Mestiri I."/>
            <person name="Schnel N."/>
            <person name="Le Paslier M.C."/>
            <person name="Fan G."/>
            <person name="Renault V."/>
            <person name="Bayer P.E."/>
            <person name="Golicz A.A."/>
            <person name="Manoli S."/>
            <person name="Lee T.H."/>
            <person name="Thi V.H."/>
            <person name="Chalabi S."/>
            <person name="Hu Q."/>
            <person name="Fan C."/>
            <person name="Tollenaere R."/>
            <person name="Lu Y."/>
            <person name="Battail C."/>
            <person name="Shen J."/>
            <person name="Sidebottom C.H."/>
            <person name="Wang X."/>
            <person name="Canaguier A."/>
            <person name="Chauveau A."/>
            <person name="Berard A."/>
            <person name="Deniot G."/>
            <person name="Guan M."/>
            <person name="Liu Z."/>
            <person name="Sun F."/>
            <person name="Lim Y.P."/>
            <person name="Lyons E."/>
            <person name="Town C.D."/>
            <person name="Bancroft I."/>
            <person name="Wang X."/>
            <person name="Meng J."/>
            <person name="Ma J."/>
            <person name="Pires J.C."/>
            <person name="King G.J."/>
            <person name="Brunel D."/>
            <person name="Delourme R."/>
            <person name="Renard M."/>
            <person name="Aury J.M."/>
            <person name="Adams K.L."/>
            <person name="Batley J."/>
            <person name="Snowdon R.J."/>
            <person name="Tost J."/>
            <person name="Edwards D."/>
            <person name="Zhou Y."/>
            <person name="Hua W."/>
            <person name="Sharpe A.G."/>
            <person name="Paterson A.H."/>
            <person name="Guan C."/>
            <person name="Wincker P."/>
        </authorList>
    </citation>
    <scope>NUCLEOTIDE SEQUENCE [LARGE SCALE GENOMIC DNA]</scope>
    <source>
        <strain evidence="3">cv. Darmor-bzh</strain>
    </source>
</reference>
<dbReference type="SMR" id="A0A078J5S4"/>
<evidence type="ECO:0000313" key="2">
    <source>
        <dbReference type="EMBL" id="CDY59692.1"/>
    </source>
</evidence>
<keyword evidence="3" id="KW-1185">Reference proteome</keyword>
<dbReference type="Gramene" id="CDY59692">
    <property type="protein sequence ID" value="CDY59692"/>
    <property type="gene ID" value="GSBRNA2T00027601001"/>
</dbReference>
<proteinExistence type="predicted"/>
<dbReference type="EMBL" id="LK033796">
    <property type="protein sequence ID" value="CDY59692.1"/>
    <property type="molecule type" value="Genomic_DNA"/>
</dbReference>
<name>A0A078J5S4_BRANA</name>
<reference evidence="2" key="2">
    <citation type="submission" date="2014-06" db="EMBL/GenBank/DDBJ databases">
        <authorList>
            <person name="Genoscope - CEA"/>
        </authorList>
    </citation>
    <scope>NUCLEOTIDE SEQUENCE</scope>
</reference>
<dbReference type="Proteomes" id="UP001295469">
    <property type="component" value="Chromosome C07"/>
</dbReference>
<dbReference type="Proteomes" id="UP000028999">
    <property type="component" value="Unassembled WGS sequence"/>
</dbReference>
<dbReference type="EMBL" id="HG994371">
    <property type="protein sequence ID" value="CAF2032560.1"/>
    <property type="molecule type" value="Genomic_DNA"/>
</dbReference>
<gene>
    <name evidence="2" type="primary">BnaC07g51110D</name>
    <name evidence="1" type="ORF">DARMORV10_C07P61650.1</name>
    <name evidence="2" type="ORF">GSBRNA2T00027601001</name>
</gene>
<evidence type="ECO:0000313" key="3">
    <source>
        <dbReference type="Proteomes" id="UP000028999"/>
    </source>
</evidence>
<organism evidence="2 3">
    <name type="scientific">Brassica napus</name>
    <name type="common">Rape</name>
    <dbReference type="NCBI Taxonomy" id="3708"/>
    <lineage>
        <taxon>Eukaryota</taxon>
        <taxon>Viridiplantae</taxon>
        <taxon>Streptophyta</taxon>
        <taxon>Embryophyta</taxon>
        <taxon>Tracheophyta</taxon>
        <taxon>Spermatophyta</taxon>
        <taxon>Magnoliopsida</taxon>
        <taxon>eudicotyledons</taxon>
        <taxon>Gunneridae</taxon>
        <taxon>Pentapetalae</taxon>
        <taxon>rosids</taxon>
        <taxon>malvids</taxon>
        <taxon>Brassicales</taxon>
        <taxon>Brassicaceae</taxon>
        <taxon>Brassiceae</taxon>
        <taxon>Brassica</taxon>
    </lineage>
</organism>
<dbReference type="PaxDb" id="3708-A0A078J5S4"/>
<evidence type="ECO:0000313" key="1">
    <source>
        <dbReference type="EMBL" id="CAF2032560.1"/>
    </source>
</evidence>
<dbReference type="AlphaFoldDB" id="A0A078J5S4"/>
<protein>
    <submittedName>
        <fullName evidence="1">(rape) hypothetical protein</fullName>
    </submittedName>
    <submittedName>
        <fullName evidence="2">BnaC07g51110D protein</fullName>
    </submittedName>
</protein>
<sequence length="52" mass="6376">MKVKFIIIVLNLRYSNCYNHCSKFKILKLLYQHYITNFKGKVYNHCSKFKML</sequence>
<reference evidence="1" key="3">
    <citation type="submission" date="2021-01" db="EMBL/GenBank/DDBJ databases">
        <authorList>
            <consortium name="Genoscope - CEA"/>
            <person name="William W."/>
        </authorList>
    </citation>
    <scope>NUCLEOTIDE SEQUENCE</scope>
</reference>